<dbReference type="OrthoDB" id="9799091at2"/>
<dbReference type="KEGG" id="boz:DBV39_16825"/>
<reference evidence="1 2" key="1">
    <citation type="submission" date="2018-04" db="EMBL/GenBank/DDBJ databases">
        <title>Bordetella sp. HZ20 isolated from seawater.</title>
        <authorList>
            <person name="Sun C."/>
        </authorList>
    </citation>
    <scope>NUCLEOTIDE SEQUENCE [LARGE SCALE GENOMIC DNA]</scope>
    <source>
        <strain evidence="1 2">HZ20</strain>
    </source>
</reference>
<dbReference type="Gene3D" id="1.10.1660.10">
    <property type="match status" value="1"/>
</dbReference>
<evidence type="ECO:0000313" key="1">
    <source>
        <dbReference type="EMBL" id="AWB35116.1"/>
    </source>
</evidence>
<name>A0A2R4XMT1_9BURK</name>
<sequence length="108" mass="12703">MTRPESRTQKRHLIEHVEVIEGETLRAEDIARLCHRTPDWVMYRVEQDILQAQWKDGACFFSSSTVWRARKIADLELRFDADPQLAALVADLVEEVQDLRTRLTLLER</sequence>
<dbReference type="AlphaFoldDB" id="A0A2R4XMT1"/>
<keyword evidence="2" id="KW-1185">Reference proteome</keyword>
<dbReference type="EMBL" id="CP028901">
    <property type="protein sequence ID" value="AWB35116.1"/>
    <property type="molecule type" value="Genomic_DNA"/>
</dbReference>
<dbReference type="Proteomes" id="UP000244571">
    <property type="component" value="Chromosome"/>
</dbReference>
<protein>
    <submittedName>
        <fullName evidence="1">MerR family transcriptional regulator</fullName>
    </submittedName>
</protein>
<gene>
    <name evidence="1" type="ORF">DBV39_16825</name>
</gene>
<dbReference type="RefSeq" id="WP_108622526.1">
    <property type="nucleotide sequence ID" value="NZ_CP028901.1"/>
</dbReference>
<organism evidence="1 2">
    <name type="scientific">Orrella marina</name>
    <dbReference type="NCBI Taxonomy" id="2163011"/>
    <lineage>
        <taxon>Bacteria</taxon>
        <taxon>Pseudomonadati</taxon>
        <taxon>Pseudomonadota</taxon>
        <taxon>Betaproteobacteria</taxon>
        <taxon>Burkholderiales</taxon>
        <taxon>Alcaligenaceae</taxon>
        <taxon>Orrella</taxon>
    </lineage>
</organism>
<accession>A0A2R4XMT1</accession>
<proteinExistence type="predicted"/>
<evidence type="ECO:0000313" key="2">
    <source>
        <dbReference type="Proteomes" id="UP000244571"/>
    </source>
</evidence>